<dbReference type="Pfam" id="PF12833">
    <property type="entry name" value="HTH_18"/>
    <property type="match status" value="1"/>
</dbReference>
<dbReference type="InterPro" id="IPR018062">
    <property type="entry name" value="HTH_AraC-typ_CS"/>
</dbReference>
<evidence type="ECO:0000259" key="4">
    <source>
        <dbReference type="PROSITE" id="PS01124"/>
    </source>
</evidence>
<keyword evidence="2" id="KW-0238">DNA-binding</keyword>
<dbReference type="OrthoDB" id="9816344at2"/>
<dbReference type="AlphaFoldDB" id="A0A4Z0WBR8"/>
<evidence type="ECO:0000313" key="5">
    <source>
        <dbReference type="EMBL" id="TGG92325.1"/>
    </source>
</evidence>
<dbReference type="InterPro" id="IPR029062">
    <property type="entry name" value="Class_I_gatase-like"/>
</dbReference>
<dbReference type="Gene3D" id="3.40.50.880">
    <property type="match status" value="1"/>
</dbReference>
<dbReference type="Proteomes" id="UP000297475">
    <property type="component" value="Unassembled WGS sequence"/>
</dbReference>
<dbReference type="SMART" id="SM00342">
    <property type="entry name" value="HTH_ARAC"/>
    <property type="match status" value="1"/>
</dbReference>
<feature type="domain" description="HTH araC/xylS-type" evidence="4">
    <location>
        <begin position="228"/>
        <end position="326"/>
    </location>
</feature>
<evidence type="ECO:0000256" key="2">
    <source>
        <dbReference type="ARBA" id="ARBA00023125"/>
    </source>
</evidence>
<dbReference type="InterPro" id="IPR009057">
    <property type="entry name" value="Homeodomain-like_sf"/>
</dbReference>
<proteinExistence type="predicted"/>
<dbReference type="GO" id="GO:0043565">
    <property type="term" value="F:sequence-specific DNA binding"/>
    <property type="evidence" value="ECO:0007669"/>
    <property type="project" value="InterPro"/>
</dbReference>
<dbReference type="GO" id="GO:0003700">
    <property type="term" value="F:DNA-binding transcription factor activity"/>
    <property type="evidence" value="ECO:0007669"/>
    <property type="project" value="InterPro"/>
</dbReference>
<reference evidence="5 6" key="1">
    <citation type="submission" date="2019-04" db="EMBL/GenBank/DDBJ databases">
        <title>Natronospirillum operosus gen. nov., sp. nov., a haloalkaliphilic satellite isolated from decaying biomass of laboratory culture of cyanobacterium Geitlerinema sp. and proposal of Natronospirillaceae fam. nov. and Saccharospirillaceae fam. nov.</title>
        <authorList>
            <person name="Kevbrin V."/>
            <person name="Boltyanskaya Y."/>
            <person name="Koziaeva V."/>
            <person name="Grouzdev D.S."/>
            <person name="Park M."/>
            <person name="Cho J."/>
        </authorList>
    </citation>
    <scope>NUCLEOTIDE SEQUENCE [LARGE SCALE GENOMIC DNA]</scope>
    <source>
        <strain evidence="5 6">G-116</strain>
    </source>
</reference>
<dbReference type="PRINTS" id="PR00032">
    <property type="entry name" value="HTHARAC"/>
</dbReference>
<keyword evidence="1" id="KW-0805">Transcription regulation</keyword>
<sequence length="329" mass="36547">MGLRRHLHRHPEPGIRALMSTATPTEVGLLLAPGFSVGSLGALLDVFRALQELETPDLKMSVFAAPGTQADDWPYPWPAADLPPALPERIRHWFVIGGPARLPDPQHPLYHLLATGSRYACWAGIAHGSLWLAATGLLDGHEATLNTPEDEYLPWLGRVRRCARVVCADRDRFTCLSNSAARDLGLAWVTHCFSAALANQVDSYLLAERTPTERAPFTASRHLPDSLREANSLMHSNIQEPLSADEVASLVGVSRRQLERWYKEYFNSSPARYYLQIRLEQARHMLLNTHLSIAEIAVTTGFSSPAHFATCYRKAFGQSPSAARQRPSR</sequence>
<dbReference type="EMBL" id="SRMF01000005">
    <property type="protein sequence ID" value="TGG92325.1"/>
    <property type="molecule type" value="Genomic_DNA"/>
</dbReference>
<dbReference type="InterPro" id="IPR018060">
    <property type="entry name" value="HTH_AraC"/>
</dbReference>
<dbReference type="PANTHER" id="PTHR46796">
    <property type="entry name" value="HTH-TYPE TRANSCRIPTIONAL ACTIVATOR RHAS-RELATED"/>
    <property type="match status" value="1"/>
</dbReference>
<dbReference type="Gene3D" id="1.10.10.60">
    <property type="entry name" value="Homeodomain-like"/>
    <property type="match status" value="2"/>
</dbReference>
<accession>A0A4Z0WBR8</accession>
<dbReference type="PROSITE" id="PS01124">
    <property type="entry name" value="HTH_ARAC_FAMILY_2"/>
    <property type="match status" value="1"/>
</dbReference>
<name>A0A4Z0WBR8_9GAMM</name>
<dbReference type="InterPro" id="IPR050204">
    <property type="entry name" value="AraC_XylS_family_regulators"/>
</dbReference>
<comment type="caution">
    <text evidence="5">The sequence shown here is derived from an EMBL/GenBank/DDBJ whole genome shotgun (WGS) entry which is preliminary data.</text>
</comment>
<gene>
    <name evidence="5" type="ORF">E4656_12665</name>
</gene>
<evidence type="ECO:0000313" key="6">
    <source>
        <dbReference type="Proteomes" id="UP000297475"/>
    </source>
</evidence>
<keyword evidence="3" id="KW-0804">Transcription</keyword>
<evidence type="ECO:0000256" key="1">
    <source>
        <dbReference type="ARBA" id="ARBA00023015"/>
    </source>
</evidence>
<keyword evidence="6" id="KW-1185">Reference proteome</keyword>
<dbReference type="PANTHER" id="PTHR46796:SF12">
    <property type="entry name" value="HTH-TYPE DNA-BINDING TRANSCRIPTIONAL ACTIVATOR EUTR"/>
    <property type="match status" value="1"/>
</dbReference>
<protein>
    <submittedName>
        <fullName evidence="5">Helix-turn-helix domain-containing protein</fullName>
    </submittedName>
</protein>
<organism evidence="5 6">
    <name type="scientific">Natronospirillum operosum</name>
    <dbReference type="NCBI Taxonomy" id="2759953"/>
    <lineage>
        <taxon>Bacteria</taxon>
        <taxon>Pseudomonadati</taxon>
        <taxon>Pseudomonadota</taxon>
        <taxon>Gammaproteobacteria</taxon>
        <taxon>Oceanospirillales</taxon>
        <taxon>Natronospirillaceae</taxon>
        <taxon>Natronospirillum</taxon>
    </lineage>
</organism>
<dbReference type="PROSITE" id="PS00041">
    <property type="entry name" value="HTH_ARAC_FAMILY_1"/>
    <property type="match status" value="1"/>
</dbReference>
<dbReference type="SUPFAM" id="SSF46689">
    <property type="entry name" value="Homeodomain-like"/>
    <property type="match status" value="2"/>
</dbReference>
<dbReference type="SUPFAM" id="SSF52317">
    <property type="entry name" value="Class I glutamine amidotransferase-like"/>
    <property type="match status" value="1"/>
</dbReference>
<dbReference type="InterPro" id="IPR020449">
    <property type="entry name" value="Tscrpt_reg_AraC-type_HTH"/>
</dbReference>
<evidence type="ECO:0000256" key="3">
    <source>
        <dbReference type="ARBA" id="ARBA00023163"/>
    </source>
</evidence>